<evidence type="ECO:0000313" key="4">
    <source>
        <dbReference type="Proteomes" id="UP001196413"/>
    </source>
</evidence>
<dbReference type="EMBL" id="JAHQIW010002587">
    <property type="protein sequence ID" value="KAJ1355786.1"/>
    <property type="molecule type" value="Genomic_DNA"/>
</dbReference>
<evidence type="ECO:0000256" key="2">
    <source>
        <dbReference type="SAM" id="Phobius"/>
    </source>
</evidence>
<organism evidence="3 4">
    <name type="scientific">Parelaphostrongylus tenuis</name>
    <name type="common">Meningeal worm</name>
    <dbReference type="NCBI Taxonomy" id="148309"/>
    <lineage>
        <taxon>Eukaryota</taxon>
        <taxon>Metazoa</taxon>
        <taxon>Ecdysozoa</taxon>
        <taxon>Nematoda</taxon>
        <taxon>Chromadorea</taxon>
        <taxon>Rhabditida</taxon>
        <taxon>Rhabditina</taxon>
        <taxon>Rhabditomorpha</taxon>
        <taxon>Strongyloidea</taxon>
        <taxon>Metastrongylidae</taxon>
        <taxon>Parelaphostrongylus</taxon>
    </lineage>
</organism>
<name>A0AAD5MX96_PARTN</name>
<comment type="caution">
    <text evidence="3">The sequence shown here is derived from an EMBL/GenBank/DDBJ whole genome shotgun (WGS) entry which is preliminary data.</text>
</comment>
<protein>
    <submittedName>
        <fullName evidence="3">Uncharacterized protein</fullName>
    </submittedName>
</protein>
<proteinExistence type="predicted"/>
<keyword evidence="4" id="KW-1185">Reference proteome</keyword>
<accession>A0AAD5MX96</accession>
<feature type="transmembrane region" description="Helical" evidence="2">
    <location>
        <begin position="40"/>
        <end position="58"/>
    </location>
</feature>
<evidence type="ECO:0000256" key="1">
    <source>
        <dbReference type="SAM" id="MobiDB-lite"/>
    </source>
</evidence>
<evidence type="ECO:0000313" key="3">
    <source>
        <dbReference type="EMBL" id="KAJ1355786.1"/>
    </source>
</evidence>
<gene>
    <name evidence="3" type="ORF">KIN20_013330</name>
</gene>
<reference evidence="3" key="1">
    <citation type="submission" date="2021-06" db="EMBL/GenBank/DDBJ databases">
        <title>Parelaphostrongylus tenuis whole genome reference sequence.</title>
        <authorList>
            <person name="Garwood T.J."/>
            <person name="Larsen P.A."/>
            <person name="Fountain-Jones N.M."/>
            <person name="Garbe J.R."/>
            <person name="Macchietto M.G."/>
            <person name="Kania S.A."/>
            <person name="Gerhold R.W."/>
            <person name="Richards J.E."/>
            <person name="Wolf T.M."/>
        </authorList>
    </citation>
    <scope>NUCLEOTIDE SEQUENCE</scope>
    <source>
        <strain evidence="3">MNPRO001-30</strain>
        <tissue evidence="3">Meninges</tissue>
    </source>
</reference>
<keyword evidence="2" id="KW-0472">Membrane</keyword>
<keyword evidence="2" id="KW-1133">Transmembrane helix</keyword>
<sequence>MEGALSSALSTKVGVAASRPSTFYDRLYDLFSTRTASSVMAVFLLIAIIGTVALLRYLDEYGNDTRTTSSESHRRDSSSPPSSPPLTDGADARPVTTASFASPLYQPSPAQPRASPSTADSSPEQASRRLAEFMIDFDRSRYV</sequence>
<dbReference type="AlphaFoldDB" id="A0AAD5MX96"/>
<dbReference type="Proteomes" id="UP001196413">
    <property type="component" value="Unassembled WGS sequence"/>
</dbReference>
<feature type="compositionally biased region" description="Low complexity" evidence="1">
    <location>
        <begin position="107"/>
        <end position="117"/>
    </location>
</feature>
<keyword evidence="2" id="KW-0812">Transmembrane</keyword>
<feature type="region of interest" description="Disordered" evidence="1">
    <location>
        <begin position="63"/>
        <end position="130"/>
    </location>
</feature>